<dbReference type="SUPFAM" id="SSF52540">
    <property type="entry name" value="P-loop containing nucleoside triphosphate hydrolases"/>
    <property type="match status" value="1"/>
</dbReference>
<evidence type="ECO:0000313" key="2">
    <source>
        <dbReference type="Proteomes" id="UP000011996"/>
    </source>
</evidence>
<evidence type="ECO:0008006" key="3">
    <source>
        <dbReference type="Google" id="ProtNLM"/>
    </source>
</evidence>
<comment type="caution">
    <text evidence="1">The sequence shown here is derived from an EMBL/GenBank/DDBJ whole genome shotgun (WGS) entry which is preliminary data.</text>
</comment>
<dbReference type="InterPro" id="IPR027417">
    <property type="entry name" value="P-loop_NTPase"/>
</dbReference>
<dbReference type="PATRIC" id="fig|1263868.3.peg.3352"/>
<evidence type="ECO:0000313" key="1">
    <source>
        <dbReference type="EMBL" id="EMI26293.1"/>
    </source>
</evidence>
<reference evidence="1 2" key="1">
    <citation type="journal article" date="2013" name="Mar. Genomics">
        <title>Expression of sulfatases in Rhodopirellula baltica and the diversity of sulfatases in the genus Rhodopirellula.</title>
        <authorList>
            <person name="Wegner C.E."/>
            <person name="Richter-Heitmann T."/>
            <person name="Klindworth A."/>
            <person name="Klockow C."/>
            <person name="Richter M."/>
            <person name="Achstetter T."/>
            <person name="Glockner F.O."/>
            <person name="Harder J."/>
        </authorList>
    </citation>
    <scope>NUCLEOTIDE SEQUENCE [LARGE SCALE GENOMIC DNA]</scope>
    <source>
        <strain evidence="1 2">SH398</strain>
    </source>
</reference>
<dbReference type="AlphaFoldDB" id="M5S3V7"/>
<dbReference type="Proteomes" id="UP000011996">
    <property type="component" value="Unassembled WGS sequence"/>
</dbReference>
<sequence>MFKDHSGDIHDNQILTVVRNPWAWHVSWYNYVRRDRWGKRSGLKIEHKLFRRMSFDDYLNWLDDDDAPQSPQGYLKRQQSDWICDDNGHVHVDHVLHQENLLEELLAMIEQLKIDVSPTTGRVNVSTKDDYRKYYSQRGIDLIASRHWRDCKLFGYEFSNEDTPSKSLL</sequence>
<dbReference type="STRING" id="1263868.RESH_03099"/>
<gene>
    <name evidence="1" type="ORF">RESH_03099</name>
</gene>
<dbReference type="Gene3D" id="3.40.50.300">
    <property type="entry name" value="P-loop containing nucleotide triphosphate hydrolases"/>
    <property type="match status" value="1"/>
</dbReference>
<proteinExistence type="predicted"/>
<dbReference type="EMBL" id="ANOF01000097">
    <property type="protein sequence ID" value="EMI26293.1"/>
    <property type="molecule type" value="Genomic_DNA"/>
</dbReference>
<name>M5S3V7_9BACT</name>
<protein>
    <recommendedName>
        <fullName evidence="3">Sulfotransferase family protein</fullName>
    </recommendedName>
</protein>
<organism evidence="1 2">
    <name type="scientific">Rhodopirellula europaea SH398</name>
    <dbReference type="NCBI Taxonomy" id="1263868"/>
    <lineage>
        <taxon>Bacteria</taxon>
        <taxon>Pseudomonadati</taxon>
        <taxon>Planctomycetota</taxon>
        <taxon>Planctomycetia</taxon>
        <taxon>Pirellulales</taxon>
        <taxon>Pirellulaceae</taxon>
        <taxon>Rhodopirellula</taxon>
    </lineage>
</organism>
<accession>M5S3V7</accession>